<accession>A0ABV0IFM0</accession>
<dbReference type="EMBL" id="JBDXMX010000001">
    <property type="protein sequence ID" value="MEO9246282.1"/>
    <property type="molecule type" value="Genomic_DNA"/>
</dbReference>
<protein>
    <submittedName>
        <fullName evidence="2">Uncharacterized protein</fullName>
    </submittedName>
</protein>
<dbReference type="Proteomes" id="UP001484097">
    <property type="component" value="Unassembled WGS sequence"/>
</dbReference>
<feature type="compositionally biased region" description="Low complexity" evidence="1">
    <location>
        <begin position="95"/>
        <end position="108"/>
    </location>
</feature>
<gene>
    <name evidence="2" type="ORF">ABDK96_01130</name>
</gene>
<feature type="region of interest" description="Disordered" evidence="1">
    <location>
        <begin position="80"/>
        <end position="117"/>
    </location>
</feature>
<organism evidence="2 3">
    <name type="scientific">Citricoccus nitrophenolicus</name>
    <dbReference type="NCBI Taxonomy" id="863575"/>
    <lineage>
        <taxon>Bacteria</taxon>
        <taxon>Bacillati</taxon>
        <taxon>Actinomycetota</taxon>
        <taxon>Actinomycetes</taxon>
        <taxon>Micrococcales</taxon>
        <taxon>Micrococcaceae</taxon>
        <taxon>Citricoccus</taxon>
    </lineage>
</organism>
<proteinExistence type="predicted"/>
<name>A0ABV0IFM0_9MICC</name>
<sequence>MPVTQRLFGTRWPRWTSDWLLSRGERGNDAAGVGTRSGGKAVRLIPHGVDYFAALDRELADVGPGDLVLVAGWRFSTAISGSGQTPRWPRPSPAAPAAGPWSGAWPGGPTHPGLSAP</sequence>
<evidence type="ECO:0000313" key="3">
    <source>
        <dbReference type="Proteomes" id="UP001484097"/>
    </source>
</evidence>
<keyword evidence="3" id="KW-1185">Reference proteome</keyword>
<dbReference type="RefSeq" id="WP_347918243.1">
    <property type="nucleotide sequence ID" value="NZ_JBDXMX010000001.1"/>
</dbReference>
<evidence type="ECO:0000256" key="1">
    <source>
        <dbReference type="SAM" id="MobiDB-lite"/>
    </source>
</evidence>
<comment type="caution">
    <text evidence="2">The sequence shown here is derived from an EMBL/GenBank/DDBJ whole genome shotgun (WGS) entry which is preliminary data.</text>
</comment>
<reference evidence="2 3" key="1">
    <citation type="submission" date="2024-05" db="EMBL/GenBank/DDBJ databases">
        <authorList>
            <person name="Yi C."/>
        </authorList>
    </citation>
    <scope>NUCLEOTIDE SEQUENCE [LARGE SCALE GENOMIC DNA]</scope>
    <source>
        <strain evidence="2 3">XS13</strain>
    </source>
</reference>
<evidence type="ECO:0000313" key="2">
    <source>
        <dbReference type="EMBL" id="MEO9246282.1"/>
    </source>
</evidence>